<evidence type="ECO:0000313" key="7">
    <source>
        <dbReference type="Proteomes" id="UP001139226"/>
    </source>
</evidence>
<keyword evidence="4" id="KW-0732">Signal</keyword>
<proteinExistence type="predicted"/>
<dbReference type="SUPFAM" id="SSF55486">
    <property type="entry name" value="Metalloproteases ('zincins'), catalytic domain"/>
    <property type="match status" value="1"/>
</dbReference>
<feature type="chain" id="PRO_5040723854" evidence="4">
    <location>
        <begin position="19"/>
        <end position="631"/>
    </location>
</feature>
<feature type="domain" description="Peptidase M1 membrane alanine aminopeptidase" evidence="5">
    <location>
        <begin position="312"/>
        <end position="505"/>
    </location>
</feature>
<comment type="cofactor">
    <cofactor evidence="2">
        <name>Zn(2+)</name>
        <dbReference type="ChEBI" id="CHEBI:29105"/>
    </cofactor>
    <text evidence="2">Binds 1 zinc ion per subunit.</text>
</comment>
<evidence type="ECO:0000256" key="3">
    <source>
        <dbReference type="SAM" id="MobiDB-lite"/>
    </source>
</evidence>
<evidence type="ECO:0000256" key="1">
    <source>
        <dbReference type="PIRSR" id="PIRSR634015-1"/>
    </source>
</evidence>
<dbReference type="CDD" id="cd09604">
    <property type="entry name" value="M1_APN_like"/>
    <property type="match status" value="1"/>
</dbReference>
<feature type="signal peptide" evidence="4">
    <location>
        <begin position="1"/>
        <end position="18"/>
    </location>
</feature>
<dbReference type="PANTHER" id="PTHR45726">
    <property type="entry name" value="LEUKOTRIENE A-4 HYDROLASE"/>
    <property type="match status" value="1"/>
</dbReference>
<evidence type="ECO:0000256" key="2">
    <source>
        <dbReference type="PIRSR" id="PIRSR634015-3"/>
    </source>
</evidence>
<keyword evidence="2" id="KW-0862">Zinc</keyword>
<accession>A0A9X1V1G4</accession>
<feature type="region of interest" description="Disordered" evidence="3">
    <location>
        <begin position="611"/>
        <end position="631"/>
    </location>
</feature>
<dbReference type="GO" id="GO:0008270">
    <property type="term" value="F:zinc ion binding"/>
    <property type="evidence" value="ECO:0007669"/>
    <property type="project" value="InterPro"/>
</dbReference>
<dbReference type="Pfam" id="PF01433">
    <property type="entry name" value="Peptidase_M1"/>
    <property type="match status" value="1"/>
</dbReference>
<dbReference type="AlphaFoldDB" id="A0A9X1V1G4"/>
<organism evidence="6 7">
    <name type="scientific">Christiangramia lutea</name>
    <dbReference type="NCBI Taxonomy" id="1607951"/>
    <lineage>
        <taxon>Bacteria</taxon>
        <taxon>Pseudomonadati</taxon>
        <taxon>Bacteroidota</taxon>
        <taxon>Flavobacteriia</taxon>
        <taxon>Flavobacteriales</taxon>
        <taxon>Flavobacteriaceae</taxon>
        <taxon>Christiangramia</taxon>
    </lineage>
</organism>
<evidence type="ECO:0000256" key="4">
    <source>
        <dbReference type="SAM" id="SignalP"/>
    </source>
</evidence>
<gene>
    <name evidence="6" type="ORF">ML462_04705</name>
</gene>
<sequence length="631" mass="71947">MKKILFSILLISTGLIQAQNNTSYWQQHVDYTMEVDMNVDNFKYSGTQELVYTNNSPDTLNRVFYHLFFNAFQPDSEMNARLESVPDPDSRMTMNKGTKENPEIVSRITGLSEDQIGYLRVNSLTQNGEELDYEEVGTVLEVELAQPILPGEKTTFNMNFEGQVPEQIRRSGRNSSEGVALSMSQWYPKLAEYDFQGWHADSYIAREFHGVWGDFDVKITIDKDYTVGSTGYLQNPQEIGHGYEKEGTKVKTKGDKLTWHFVAPKVHDFTWAADPEYIHDTLVAEDGTVLHFLYKDNDEIKENWEKLQPKTAELLAYFNEHIGPYPWDQYSVVQGGDGGMEYAMLTLITGERSFGSLVGVTAHEMAHAWFQHLLATNESIHEWMDEGFTSYISSEAENVVLGKNAENPHTGSYRGYQYLASSGKEQPQTTHADRYAMNALYGAAAYSKGAVFLAQLGYVIGEENLAKTLNRYYDEWKFKHPTPNDFIRIAEKVSGAELDWYLQDWTRTTNTIDYAITSVESDSEEDVTNVKLQRNGLMPMPLDIHVSYGDGSEETFYIPLQMMRWEKPAKEGEKRSVENDWAWGSPSYEFQIPVAKNKISSIEIDSSQLMADLDRSNNKWEGSEAENTSEN</sequence>
<name>A0A9X1V1G4_9FLAO</name>
<evidence type="ECO:0000259" key="5">
    <source>
        <dbReference type="Pfam" id="PF01433"/>
    </source>
</evidence>
<dbReference type="GO" id="GO:0008237">
    <property type="term" value="F:metallopeptidase activity"/>
    <property type="evidence" value="ECO:0007669"/>
    <property type="project" value="InterPro"/>
</dbReference>
<keyword evidence="7" id="KW-1185">Reference proteome</keyword>
<dbReference type="Gene3D" id="1.10.390.10">
    <property type="entry name" value="Neutral Protease Domain 2"/>
    <property type="match status" value="1"/>
</dbReference>
<feature type="compositionally biased region" description="Basic and acidic residues" evidence="3">
    <location>
        <begin position="612"/>
        <end position="622"/>
    </location>
</feature>
<protein>
    <submittedName>
        <fullName evidence="6">M1 family metallopeptidase</fullName>
    </submittedName>
</protein>
<dbReference type="PANTHER" id="PTHR45726:SF3">
    <property type="entry name" value="LEUKOTRIENE A-4 HYDROLASE"/>
    <property type="match status" value="1"/>
</dbReference>
<feature type="binding site" evidence="2">
    <location>
        <position position="386"/>
    </location>
    <ligand>
        <name>Zn(2+)</name>
        <dbReference type="ChEBI" id="CHEBI:29105"/>
        <note>catalytic</note>
    </ligand>
</feature>
<dbReference type="InterPro" id="IPR027268">
    <property type="entry name" value="Peptidase_M4/M1_CTD_sf"/>
</dbReference>
<dbReference type="InterPro" id="IPR034015">
    <property type="entry name" value="M1_LTA4H"/>
</dbReference>
<dbReference type="RefSeq" id="WP_240712594.1">
    <property type="nucleotide sequence ID" value="NZ_JAKVTV010000001.1"/>
</dbReference>
<comment type="caution">
    <text evidence="6">The sequence shown here is derived from an EMBL/GenBank/DDBJ whole genome shotgun (WGS) entry which is preliminary data.</text>
</comment>
<feature type="active site" description="Proton donor" evidence="1">
    <location>
        <position position="446"/>
    </location>
</feature>
<feature type="binding site" evidence="2">
    <location>
        <position position="367"/>
    </location>
    <ligand>
        <name>Zn(2+)</name>
        <dbReference type="ChEBI" id="CHEBI:29105"/>
        <note>catalytic</note>
    </ligand>
</feature>
<dbReference type="EMBL" id="JAKVTV010000001">
    <property type="protein sequence ID" value="MCH4822465.1"/>
    <property type="molecule type" value="Genomic_DNA"/>
</dbReference>
<evidence type="ECO:0000313" key="6">
    <source>
        <dbReference type="EMBL" id="MCH4822465.1"/>
    </source>
</evidence>
<dbReference type="InterPro" id="IPR014782">
    <property type="entry name" value="Peptidase_M1_dom"/>
</dbReference>
<feature type="active site" description="Proton acceptor" evidence="1">
    <location>
        <position position="364"/>
    </location>
</feature>
<reference evidence="6" key="1">
    <citation type="submission" date="2022-03" db="EMBL/GenBank/DDBJ databases">
        <title>Gramella crocea sp. nov., isolated from activated sludge of a seafood processing plant.</title>
        <authorList>
            <person name="Zhang X."/>
        </authorList>
    </citation>
    <scope>NUCLEOTIDE SEQUENCE</scope>
    <source>
        <strain evidence="6">YJ019</strain>
    </source>
</reference>
<feature type="binding site" evidence="2">
    <location>
        <position position="363"/>
    </location>
    <ligand>
        <name>Zn(2+)</name>
        <dbReference type="ChEBI" id="CHEBI:29105"/>
        <note>catalytic</note>
    </ligand>
</feature>
<dbReference type="Proteomes" id="UP001139226">
    <property type="component" value="Unassembled WGS sequence"/>
</dbReference>
<keyword evidence="2" id="KW-0479">Metal-binding</keyword>